<dbReference type="AlphaFoldDB" id="A0A501PBK1"/>
<keyword evidence="4" id="KW-0808">Transferase</keyword>
<dbReference type="OrthoDB" id="9813151at2"/>
<dbReference type="PROSITE" id="PS50109">
    <property type="entry name" value="HIS_KIN"/>
    <property type="match status" value="1"/>
</dbReference>
<keyword evidence="3" id="KW-0597">Phosphoprotein</keyword>
<dbReference type="InterPro" id="IPR004358">
    <property type="entry name" value="Sig_transdc_His_kin-like_C"/>
</dbReference>
<dbReference type="Pfam" id="PF00512">
    <property type="entry name" value="HisKA"/>
    <property type="match status" value="1"/>
</dbReference>
<dbReference type="InterPro" id="IPR036890">
    <property type="entry name" value="HATPase_C_sf"/>
</dbReference>
<accession>A0A501PBK1</accession>
<dbReference type="SUPFAM" id="SSF47384">
    <property type="entry name" value="Homodimeric domain of signal transducing histidine kinase"/>
    <property type="match status" value="1"/>
</dbReference>
<keyword evidence="7" id="KW-0175">Coiled coil</keyword>
<evidence type="ECO:0000259" key="9">
    <source>
        <dbReference type="PROSITE" id="PS50109"/>
    </source>
</evidence>
<evidence type="ECO:0000256" key="3">
    <source>
        <dbReference type="ARBA" id="ARBA00022553"/>
    </source>
</evidence>
<protein>
    <recommendedName>
        <fullName evidence="2">histidine kinase</fullName>
        <ecNumber evidence="2">2.7.13.3</ecNumber>
    </recommendedName>
</protein>
<dbReference type="Proteomes" id="UP000319148">
    <property type="component" value="Unassembled WGS sequence"/>
</dbReference>
<keyword evidence="8" id="KW-0472">Membrane</keyword>
<dbReference type="Gene3D" id="3.30.565.10">
    <property type="entry name" value="Histidine kinase-like ATPase, C-terminal domain"/>
    <property type="match status" value="1"/>
</dbReference>
<dbReference type="Gene3D" id="1.10.287.130">
    <property type="match status" value="1"/>
</dbReference>
<dbReference type="RefSeq" id="WP_139941893.1">
    <property type="nucleotide sequence ID" value="NZ_JBHSYP010000005.1"/>
</dbReference>
<organism evidence="10 11">
    <name type="scientific">Emcibacter nanhaiensis</name>
    <dbReference type="NCBI Taxonomy" id="1505037"/>
    <lineage>
        <taxon>Bacteria</taxon>
        <taxon>Pseudomonadati</taxon>
        <taxon>Pseudomonadota</taxon>
        <taxon>Alphaproteobacteria</taxon>
        <taxon>Emcibacterales</taxon>
        <taxon>Emcibacteraceae</taxon>
        <taxon>Emcibacter</taxon>
    </lineage>
</organism>
<dbReference type="GO" id="GO:0000155">
    <property type="term" value="F:phosphorelay sensor kinase activity"/>
    <property type="evidence" value="ECO:0007669"/>
    <property type="project" value="InterPro"/>
</dbReference>
<sequence>MLQFWHPHLLLCLALLPVPILLYRKRLAVAHLSAGYNRLFAGVCLVTLISFVDYLEEVPPGQKLSELLFGIPRFGPTLIYVYVVAFMLMIWGISNWLAAVSNVTREVELRKKAENDLRELSRKSNELAAQAEEASQAKSAFLANMSHELRTPLNAIIGYSELLRNKNIPMNEVKRDEYAEHIFRSGRHLLDLINDILDLAKVESGKLEVHKGPVDVLHLLQDCEKFVSAMAEREGVTVEVDCPDREIISDEKVLKQIILNLMTNAVKYNQPEGSVKVTGRFENDCLRIDVVDTGVGMTEKEISLVMEPFVQIDNSYSRKVEGTGLGLALVNSFTELLGGTVSIVSIKNEGTTVSLTLPEK</sequence>
<comment type="caution">
    <text evidence="10">The sequence shown here is derived from an EMBL/GenBank/DDBJ whole genome shotgun (WGS) entry which is preliminary data.</text>
</comment>
<evidence type="ECO:0000256" key="2">
    <source>
        <dbReference type="ARBA" id="ARBA00012438"/>
    </source>
</evidence>
<gene>
    <name evidence="10" type="ORF">FIV46_15810</name>
</gene>
<name>A0A501PBK1_9PROT</name>
<feature type="transmembrane region" description="Helical" evidence="8">
    <location>
        <begin position="6"/>
        <end position="23"/>
    </location>
</feature>
<evidence type="ECO:0000256" key="1">
    <source>
        <dbReference type="ARBA" id="ARBA00000085"/>
    </source>
</evidence>
<keyword evidence="5 10" id="KW-0418">Kinase</keyword>
<keyword evidence="11" id="KW-1185">Reference proteome</keyword>
<evidence type="ECO:0000256" key="6">
    <source>
        <dbReference type="ARBA" id="ARBA00023012"/>
    </source>
</evidence>
<dbReference type="InterPro" id="IPR003661">
    <property type="entry name" value="HisK_dim/P_dom"/>
</dbReference>
<dbReference type="SUPFAM" id="SSF55874">
    <property type="entry name" value="ATPase domain of HSP90 chaperone/DNA topoisomerase II/histidine kinase"/>
    <property type="match status" value="1"/>
</dbReference>
<comment type="catalytic activity">
    <reaction evidence="1">
        <text>ATP + protein L-histidine = ADP + protein N-phospho-L-histidine.</text>
        <dbReference type="EC" id="2.7.13.3"/>
    </reaction>
</comment>
<evidence type="ECO:0000256" key="4">
    <source>
        <dbReference type="ARBA" id="ARBA00022679"/>
    </source>
</evidence>
<dbReference type="EMBL" id="VFIY01000018">
    <property type="protein sequence ID" value="TPD57578.1"/>
    <property type="molecule type" value="Genomic_DNA"/>
</dbReference>
<dbReference type="PANTHER" id="PTHR43711:SF26">
    <property type="entry name" value="SENSOR HISTIDINE KINASE RCSC"/>
    <property type="match status" value="1"/>
</dbReference>
<dbReference type="InterPro" id="IPR005467">
    <property type="entry name" value="His_kinase_dom"/>
</dbReference>
<evidence type="ECO:0000313" key="10">
    <source>
        <dbReference type="EMBL" id="TPD57578.1"/>
    </source>
</evidence>
<dbReference type="SMART" id="SM00388">
    <property type="entry name" value="HisKA"/>
    <property type="match status" value="1"/>
</dbReference>
<evidence type="ECO:0000256" key="8">
    <source>
        <dbReference type="SAM" id="Phobius"/>
    </source>
</evidence>
<feature type="transmembrane region" description="Helical" evidence="8">
    <location>
        <begin position="35"/>
        <end position="55"/>
    </location>
</feature>
<dbReference type="SMART" id="SM00387">
    <property type="entry name" value="HATPase_c"/>
    <property type="match status" value="1"/>
</dbReference>
<feature type="domain" description="Histidine kinase" evidence="9">
    <location>
        <begin position="144"/>
        <end position="360"/>
    </location>
</feature>
<keyword evidence="6" id="KW-0902">Two-component regulatory system</keyword>
<dbReference type="CDD" id="cd00082">
    <property type="entry name" value="HisKA"/>
    <property type="match status" value="1"/>
</dbReference>
<dbReference type="InterPro" id="IPR036097">
    <property type="entry name" value="HisK_dim/P_sf"/>
</dbReference>
<reference evidence="11" key="1">
    <citation type="submission" date="2019-06" db="EMBL/GenBank/DDBJ databases">
        <title>The complete genome of Emcibacter congregatus ZYLT.</title>
        <authorList>
            <person name="Zhao Z."/>
        </authorList>
    </citation>
    <scope>NUCLEOTIDE SEQUENCE [LARGE SCALE GENOMIC DNA]</scope>
    <source>
        <strain evidence="11">MCCC 1A06723</strain>
    </source>
</reference>
<dbReference type="FunFam" id="1.10.287.130:FF:000001">
    <property type="entry name" value="Two-component sensor histidine kinase"/>
    <property type="match status" value="1"/>
</dbReference>
<dbReference type="PANTHER" id="PTHR43711">
    <property type="entry name" value="TWO-COMPONENT HISTIDINE KINASE"/>
    <property type="match status" value="1"/>
</dbReference>
<proteinExistence type="predicted"/>
<dbReference type="EC" id="2.7.13.3" evidence="2"/>
<dbReference type="PRINTS" id="PR00344">
    <property type="entry name" value="BCTRLSENSOR"/>
</dbReference>
<evidence type="ECO:0000313" key="11">
    <source>
        <dbReference type="Proteomes" id="UP000319148"/>
    </source>
</evidence>
<feature type="transmembrane region" description="Helical" evidence="8">
    <location>
        <begin position="79"/>
        <end position="103"/>
    </location>
</feature>
<feature type="coiled-coil region" evidence="7">
    <location>
        <begin position="103"/>
        <end position="137"/>
    </location>
</feature>
<dbReference type="InterPro" id="IPR003594">
    <property type="entry name" value="HATPase_dom"/>
</dbReference>
<dbReference type="InterPro" id="IPR050736">
    <property type="entry name" value="Sensor_HK_Regulatory"/>
</dbReference>
<evidence type="ECO:0000256" key="7">
    <source>
        <dbReference type="SAM" id="Coils"/>
    </source>
</evidence>
<evidence type="ECO:0000256" key="5">
    <source>
        <dbReference type="ARBA" id="ARBA00022777"/>
    </source>
</evidence>
<keyword evidence="8" id="KW-1133">Transmembrane helix</keyword>
<keyword evidence="8" id="KW-0812">Transmembrane</keyword>
<dbReference type="Pfam" id="PF02518">
    <property type="entry name" value="HATPase_c"/>
    <property type="match status" value="1"/>
</dbReference>